<evidence type="ECO:0000256" key="5">
    <source>
        <dbReference type="ARBA" id="ARBA00023136"/>
    </source>
</evidence>
<dbReference type="GO" id="GO:0043190">
    <property type="term" value="C:ATP-binding cassette (ABC) transporter complex"/>
    <property type="evidence" value="ECO:0007669"/>
    <property type="project" value="InterPro"/>
</dbReference>
<dbReference type="GO" id="GO:0071281">
    <property type="term" value="P:cellular response to iron ion"/>
    <property type="evidence" value="ECO:0007669"/>
    <property type="project" value="UniProtKB-ARBA"/>
</dbReference>
<evidence type="ECO:0000256" key="6">
    <source>
        <dbReference type="RuleBase" id="RU003943"/>
    </source>
</evidence>
<dbReference type="eggNOG" id="COG1108">
    <property type="taxonomic scope" value="Bacteria"/>
</dbReference>
<sequence>MWQWLAEPFLFSFVARGLGAGILAALACAVLSAFVVWRGMAFMGDAVAHAVLPGIVLAYALGISLFWGALGAALLAVVGIGVLSRDGRLKEDTAIGVLFSGFFALGIIMLSRVTAGQDLSHILFGNILGVSQGDLIAMAIVVVLVVTAVAAFFKEILVTSFDPAHAVAIGLSPSLIRYGLLLLVALTTVVAIQTVGVVLVLALLVTPGAAASLLSKGLGRIIALSVGFALAATVVGFYASYYADIPSGASVVVVLSLEFLLAFLISILRNRGRKRKME</sequence>
<evidence type="ECO:0000256" key="7">
    <source>
        <dbReference type="SAM" id="Phobius"/>
    </source>
</evidence>
<feature type="transmembrane region" description="Helical" evidence="7">
    <location>
        <begin position="57"/>
        <end position="83"/>
    </location>
</feature>
<comment type="caution">
    <text evidence="8">The sequence shown here is derived from an EMBL/GenBank/DDBJ whole genome shotgun (WGS) entry which is preliminary data.</text>
</comment>
<comment type="similarity">
    <text evidence="2 6">Belongs to the ABC-3 integral membrane protein family.</text>
</comment>
<dbReference type="OrthoDB" id="9798540at2"/>
<evidence type="ECO:0000313" key="9">
    <source>
        <dbReference type="Proteomes" id="UP000029692"/>
    </source>
</evidence>
<keyword evidence="3 6" id="KW-0812">Transmembrane</keyword>
<feature type="transmembrane region" description="Helical" evidence="7">
    <location>
        <begin position="9"/>
        <end position="37"/>
    </location>
</feature>
<dbReference type="InterPro" id="IPR001626">
    <property type="entry name" value="ABC_TroCD"/>
</dbReference>
<organism evidence="8 9">
    <name type="scientific">Spirochaeta lutea</name>
    <dbReference type="NCBI Taxonomy" id="1480694"/>
    <lineage>
        <taxon>Bacteria</taxon>
        <taxon>Pseudomonadati</taxon>
        <taxon>Spirochaetota</taxon>
        <taxon>Spirochaetia</taxon>
        <taxon>Spirochaetales</taxon>
        <taxon>Spirochaetaceae</taxon>
        <taxon>Spirochaeta</taxon>
    </lineage>
</organism>
<dbReference type="FunFam" id="1.10.3470.10:FF:000003">
    <property type="entry name" value="Iron ABC transporter permease SitD"/>
    <property type="match status" value="1"/>
</dbReference>
<comment type="subcellular location">
    <subcellularLocation>
        <location evidence="6">Cell membrane</location>
        <topology evidence="6">Multi-pass membrane protein</topology>
    </subcellularLocation>
    <subcellularLocation>
        <location evidence="1">Membrane</location>
        <topology evidence="1">Multi-pass membrane protein</topology>
    </subcellularLocation>
</comment>
<evidence type="ECO:0000256" key="1">
    <source>
        <dbReference type="ARBA" id="ARBA00004141"/>
    </source>
</evidence>
<keyword evidence="9" id="KW-1185">Reference proteome</keyword>
<evidence type="ECO:0000256" key="2">
    <source>
        <dbReference type="ARBA" id="ARBA00008034"/>
    </source>
</evidence>
<dbReference type="GO" id="GO:0055085">
    <property type="term" value="P:transmembrane transport"/>
    <property type="evidence" value="ECO:0007669"/>
    <property type="project" value="InterPro"/>
</dbReference>
<feature type="transmembrane region" description="Helical" evidence="7">
    <location>
        <begin position="165"/>
        <end position="186"/>
    </location>
</feature>
<dbReference type="InterPro" id="IPR037294">
    <property type="entry name" value="ABC_BtuC-like"/>
</dbReference>
<evidence type="ECO:0000256" key="3">
    <source>
        <dbReference type="ARBA" id="ARBA00022692"/>
    </source>
</evidence>
<accession>A0A098QV29</accession>
<feature type="transmembrane region" description="Helical" evidence="7">
    <location>
        <begin position="135"/>
        <end position="153"/>
    </location>
</feature>
<dbReference type="PANTHER" id="PTHR30477:SF13">
    <property type="entry name" value="IRON TRANSPORT SYSTEM MEMBRANE PROTEIN HI_0360-RELATED"/>
    <property type="match status" value="1"/>
</dbReference>
<reference evidence="8 9" key="1">
    <citation type="submission" date="2014-05" db="EMBL/GenBank/DDBJ databases">
        <title>De novo Genome Sequence of Spirocheata sp.</title>
        <authorList>
            <person name="Shivani Y."/>
            <person name="Subhash Y."/>
            <person name="Tushar L."/>
            <person name="Sasikala C."/>
            <person name="Ramana C.V."/>
        </authorList>
    </citation>
    <scope>NUCLEOTIDE SEQUENCE [LARGE SCALE GENOMIC DNA]</scope>
    <source>
        <strain evidence="8 9">JC230</strain>
    </source>
</reference>
<gene>
    <name evidence="8" type="ORF">DC28_12565</name>
</gene>
<proteinExistence type="inferred from homology"/>
<dbReference type="Gene3D" id="1.10.3470.10">
    <property type="entry name" value="ABC transporter involved in vitamin B12 uptake, BtuC"/>
    <property type="match status" value="1"/>
</dbReference>
<dbReference type="PANTHER" id="PTHR30477">
    <property type="entry name" value="ABC-TRANSPORTER METAL-BINDING PROTEIN"/>
    <property type="match status" value="1"/>
</dbReference>
<name>A0A098QV29_9SPIO</name>
<dbReference type="AlphaFoldDB" id="A0A098QV29"/>
<dbReference type="Proteomes" id="UP000029692">
    <property type="component" value="Unassembled WGS sequence"/>
</dbReference>
<feature type="transmembrane region" description="Helical" evidence="7">
    <location>
        <begin position="192"/>
        <end position="214"/>
    </location>
</feature>
<dbReference type="SUPFAM" id="SSF81345">
    <property type="entry name" value="ABC transporter involved in vitamin B12 uptake, BtuC"/>
    <property type="match status" value="1"/>
</dbReference>
<feature type="transmembrane region" description="Helical" evidence="7">
    <location>
        <begin position="249"/>
        <end position="268"/>
    </location>
</feature>
<dbReference type="GO" id="GO:0010043">
    <property type="term" value="P:response to zinc ion"/>
    <property type="evidence" value="ECO:0007669"/>
    <property type="project" value="TreeGrafter"/>
</dbReference>
<evidence type="ECO:0008006" key="10">
    <source>
        <dbReference type="Google" id="ProtNLM"/>
    </source>
</evidence>
<evidence type="ECO:0000313" key="8">
    <source>
        <dbReference type="EMBL" id="KGE71268.1"/>
    </source>
</evidence>
<evidence type="ECO:0000256" key="4">
    <source>
        <dbReference type="ARBA" id="ARBA00022989"/>
    </source>
</evidence>
<protein>
    <recommendedName>
        <fullName evidence="10">Manganese ABC transporter permease</fullName>
    </recommendedName>
</protein>
<keyword evidence="5 7" id="KW-0472">Membrane</keyword>
<keyword evidence="4 7" id="KW-1133">Transmembrane helix</keyword>
<keyword evidence="6" id="KW-0813">Transport</keyword>
<dbReference type="CDD" id="cd06550">
    <property type="entry name" value="TM_ABC_iron-siderophores_like"/>
    <property type="match status" value="1"/>
</dbReference>
<feature type="transmembrane region" description="Helical" evidence="7">
    <location>
        <begin position="221"/>
        <end position="243"/>
    </location>
</feature>
<dbReference type="STRING" id="1480694.DC28_12565"/>
<feature type="transmembrane region" description="Helical" evidence="7">
    <location>
        <begin position="95"/>
        <end position="115"/>
    </location>
</feature>
<dbReference type="Pfam" id="PF00950">
    <property type="entry name" value="ABC-3"/>
    <property type="match status" value="1"/>
</dbReference>
<dbReference type="EMBL" id="JNUP01000067">
    <property type="protein sequence ID" value="KGE71268.1"/>
    <property type="molecule type" value="Genomic_DNA"/>
</dbReference>